<dbReference type="SUPFAM" id="SSF57850">
    <property type="entry name" value="RING/U-box"/>
    <property type="match status" value="1"/>
</dbReference>
<accession>A0ABN8PX90</accession>
<evidence type="ECO:0000259" key="4">
    <source>
        <dbReference type="PROSITE" id="PS50157"/>
    </source>
</evidence>
<dbReference type="InterPro" id="IPR013083">
    <property type="entry name" value="Znf_RING/FYVE/PHD"/>
</dbReference>
<reference evidence="5 6" key="1">
    <citation type="submission" date="2022-05" db="EMBL/GenBank/DDBJ databases">
        <authorList>
            <consortium name="Genoscope - CEA"/>
            <person name="William W."/>
        </authorList>
    </citation>
    <scope>NUCLEOTIDE SEQUENCE [LARGE SCALE GENOMIC DNA]</scope>
</reference>
<keyword evidence="1" id="KW-0863">Zinc-finger</keyword>
<feature type="region of interest" description="Disordered" evidence="3">
    <location>
        <begin position="787"/>
        <end position="826"/>
    </location>
</feature>
<dbReference type="InterPro" id="IPR013087">
    <property type="entry name" value="Znf_C2H2_type"/>
</dbReference>
<name>A0ABN8PX90_9CNID</name>
<dbReference type="PROSITE" id="PS00028">
    <property type="entry name" value="ZINC_FINGER_C2H2_1"/>
    <property type="match status" value="1"/>
</dbReference>
<dbReference type="Proteomes" id="UP001159405">
    <property type="component" value="Unassembled WGS sequence"/>
</dbReference>
<feature type="coiled-coil region" evidence="2">
    <location>
        <begin position="155"/>
        <end position="182"/>
    </location>
</feature>
<evidence type="ECO:0000313" key="5">
    <source>
        <dbReference type="EMBL" id="CAH3150579.1"/>
    </source>
</evidence>
<comment type="caution">
    <text evidence="5">The sequence shown here is derived from an EMBL/GenBank/DDBJ whole genome shotgun (WGS) entry which is preliminary data.</text>
</comment>
<sequence>MENVCERGSRLRSVSEKCWGATNYYSGKEAVLRGYSRPVWLCFGHAKKLQVESQRRCCFPSENACTQRNNLLPCPQRILTVAANLENHQGGAFLCQGHLNLADEAPIFTNHALYKPPTTRKTKCTTSVLCTTPEKKITWTDGTSQTAPLQSVNELAEAKQLITKLQRENAALKERCNKLEEPTFDEQFKTFHKCLTKHYKDGGQRLYDPADMEKFANKCTPGLFNRALCLVKNDEKQQLSKKRHEILRLRVVALLHQLSYFRNQKNNPLQQDCGLHLSFHGASDDALTAGSLLGFSTHPRSVLNHKKGLSGKSIHKTQAIVESAIKSIKDPKQSQLSKCLHMCTGVVDHQESIPAMPTTRNVHRVVPVRIAGGAIVNCRGGIDANKLNELFQEHLSNYFTFSYLDSLPADFSQFDLTNWKPDVDPDRVLSVVPWQGPFHICLNSQEDVVANFRCFFEKLYKHLFGQRKVLPSKPKPHRISTLITTAFGGWLTVKTAVLPAFGQCKDPEYVLLVFLLDELVPLVFYFYSVIFRGGDQRKWVDAMIRLALMFIIQRRRHYDKATLCQLSDLVHQQEAIPNFQELLEQWLNELTEKKVEVFHSLLRRSVPPNATASQVQAAAKAISANRCAEDFCTWFLTNNPRGKSVRNLRDLSNKAAEFLLDLFISVRQNLGNSAKIPRGQKKYQPYYLPSLDATVDQRSFPLGYAWKGQEPDALLACDAADCRADDNLLLADQRFNCGHTFHKSCLGSSSNCNDHNYSILYGVKCPICSEQLPLRIQELADSFNKGLLAGNDETDGSNDNHDDDDDDDGSDNSDDDDSDDDDSKPDTLANRILIKAKQSLLHLPQSALFKYSNKNSKNVNSTDSTGEAVIVNTSMVCVTCGRVCKSKGGLTQHQNTHKGVNS</sequence>
<dbReference type="EMBL" id="CALNXK010000089">
    <property type="protein sequence ID" value="CAH3150579.1"/>
    <property type="molecule type" value="Genomic_DNA"/>
</dbReference>
<keyword evidence="2" id="KW-0175">Coiled coil</keyword>
<evidence type="ECO:0000256" key="2">
    <source>
        <dbReference type="SAM" id="Coils"/>
    </source>
</evidence>
<proteinExistence type="predicted"/>
<dbReference type="Gene3D" id="3.30.40.10">
    <property type="entry name" value="Zinc/RING finger domain, C3HC4 (zinc finger)"/>
    <property type="match status" value="1"/>
</dbReference>
<organism evidence="5 6">
    <name type="scientific">Porites lobata</name>
    <dbReference type="NCBI Taxonomy" id="104759"/>
    <lineage>
        <taxon>Eukaryota</taxon>
        <taxon>Metazoa</taxon>
        <taxon>Cnidaria</taxon>
        <taxon>Anthozoa</taxon>
        <taxon>Hexacorallia</taxon>
        <taxon>Scleractinia</taxon>
        <taxon>Fungiina</taxon>
        <taxon>Poritidae</taxon>
        <taxon>Porites</taxon>
    </lineage>
</organism>
<protein>
    <recommendedName>
        <fullName evidence="4">C2H2-type domain-containing protein</fullName>
    </recommendedName>
</protein>
<keyword evidence="1" id="KW-0479">Metal-binding</keyword>
<keyword evidence="1" id="KW-0862">Zinc</keyword>
<feature type="compositionally biased region" description="Acidic residues" evidence="3">
    <location>
        <begin position="792"/>
        <end position="823"/>
    </location>
</feature>
<keyword evidence="6" id="KW-1185">Reference proteome</keyword>
<feature type="domain" description="C2H2-type" evidence="4">
    <location>
        <begin position="875"/>
        <end position="902"/>
    </location>
</feature>
<evidence type="ECO:0000313" key="6">
    <source>
        <dbReference type="Proteomes" id="UP001159405"/>
    </source>
</evidence>
<evidence type="ECO:0000256" key="1">
    <source>
        <dbReference type="PROSITE-ProRule" id="PRU00042"/>
    </source>
</evidence>
<dbReference type="PROSITE" id="PS50157">
    <property type="entry name" value="ZINC_FINGER_C2H2_2"/>
    <property type="match status" value="1"/>
</dbReference>
<gene>
    <name evidence="5" type="ORF">PLOB_00047690</name>
</gene>
<evidence type="ECO:0000256" key="3">
    <source>
        <dbReference type="SAM" id="MobiDB-lite"/>
    </source>
</evidence>